<name>A0A561V689_9ACTN</name>
<feature type="domain" description="ASCH" evidence="1">
    <location>
        <begin position="13"/>
        <end position="130"/>
    </location>
</feature>
<dbReference type="Pfam" id="PF04266">
    <property type="entry name" value="ASCH"/>
    <property type="match status" value="1"/>
</dbReference>
<proteinExistence type="predicted"/>
<sequence>MWPRVDGMRALELGFPGDMRDELNTLVLTGAKTATTCLLDEYTEESEGLEYVGERQALLDTEGRRVATLEFIGVEVKPFGDVTWEHAKAEGEGDVSLEAWCDVHRRFWDRAGTPVDDDTVVVCLAFRVAEVA</sequence>
<dbReference type="RefSeq" id="WP_145766785.1">
    <property type="nucleotide sequence ID" value="NZ_CP109114.1"/>
</dbReference>
<evidence type="ECO:0000313" key="5">
    <source>
        <dbReference type="Proteomes" id="UP001330827"/>
    </source>
</evidence>
<protein>
    <submittedName>
        <fullName evidence="3">ASCH domain-containing protein</fullName>
    </submittedName>
    <submittedName>
        <fullName evidence="2">Uncharacterized protein YhfF</fullName>
    </submittedName>
</protein>
<organism evidence="2 4">
    <name type="scientific">Streptomyces brevispora</name>
    <dbReference type="NCBI Taxonomy" id="887462"/>
    <lineage>
        <taxon>Bacteria</taxon>
        <taxon>Bacillati</taxon>
        <taxon>Actinomycetota</taxon>
        <taxon>Actinomycetes</taxon>
        <taxon>Kitasatosporales</taxon>
        <taxon>Streptomycetaceae</taxon>
        <taxon>Streptomyces</taxon>
    </lineage>
</organism>
<accession>A0A561V689</accession>
<dbReference type="Proteomes" id="UP001330827">
    <property type="component" value="Chromosome"/>
</dbReference>
<dbReference type="EMBL" id="VIWW01000001">
    <property type="protein sequence ID" value="TWG07138.1"/>
    <property type="molecule type" value="Genomic_DNA"/>
</dbReference>
<dbReference type="PANTHER" id="PTHR39203">
    <property type="entry name" value="CYTOPLASMIC PROTEIN-RELATED"/>
    <property type="match status" value="1"/>
</dbReference>
<dbReference type="EMBL" id="CP109114">
    <property type="protein sequence ID" value="WSC12025.1"/>
    <property type="molecule type" value="Genomic_DNA"/>
</dbReference>
<evidence type="ECO:0000313" key="2">
    <source>
        <dbReference type="EMBL" id="TWG07138.1"/>
    </source>
</evidence>
<dbReference type="InterPro" id="IPR015947">
    <property type="entry name" value="PUA-like_sf"/>
</dbReference>
<dbReference type="SUPFAM" id="SSF88697">
    <property type="entry name" value="PUA domain-like"/>
    <property type="match status" value="1"/>
</dbReference>
<dbReference type="InterPro" id="IPR009326">
    <property type="entry name" value="DUF984"/>
</dbReference>
<dbReference type="SMART" id="SM01022">
    <property type="entry name" value="ASCH"/>
    <property type="match status" value="1"/>
</dbReference>
<evidence type="ECO:0000313" key="4">
    <source>
        <dbReference type="Proteomes" id="UP000318186"/>
    </source>
</evidence>
<dbReference type="OrthoDB" id="9807542at2"/>
<keyword evidence="5" id="KW-1185">Reference proteome</keyword>
<reference evidence="2 4" key="1">
    <citation type="submission" date="2019-06" db="EMBL/GenBank/DDBJ databases">
        <title>Sequencing the genomes of 1000 actinobacteria strains.</title>
        <authorList>
            <person name="Klenk H.-P."/>
        </authorList>
    </citation>
    <scope>NUCLEOTIDE SEQUENCE [LARGE SCALE GENOMIC DNA]</scope>
    <source>
        <strain evidence="2 4">DSM 42059</strain>
    </source>
</reference>
<dbReference type="AlphaFoldDB" id="A0A561V689"/>
<dbReference type="PANTHER" id="PTHR39203:SF1">
    <property type="entry name" value="CYTOPLASMIC PROTEIN"/>
    <property type="match status" value="1"/>
</dbReference>
<evidence type="ECO:0000313" key="3">
    <source>
        <dbReference type="EMBL" id="WSC12025.1"/>
    </source>
</evidence>
<gene>
    <name evidence="2" type="ORF">FHX80_115642</name>
    <name evidence="3" type="ORF">OIE64_03630</name>
</gene>
<dbReference type="Gene3D" id="3.10.400.10">
    <property type="entry name" value="Sulfate adenylyltransferase"/>
    <property type="match status" value="1"/>
</dbReference>
<dbReference type="InterPro" id="IPR007374">
    <property type="entry name" value="ASCH_domain"/>
</dbReference>
<reference evidence="3 5" key="2">
    <citation type="submission" date="2022-10" db="EMBL/GenBank/DDBJ databases">
        <title>The complete genomes of actinobacterial strains from the NBC collection.</title>
        <authorList>
            <person name="Joergensen T.S."/>
            <person name="Alvarez Arevalo M."/>
            <person name="Sterndorff E.B."/>
            <person name="Faurdal D."/>
            <person name="Vuksanovic O."/>
            <person name="Mourched A.-S."/>
            <person name="Charusanti P."/>
            <person name="Shaw S."/>
            <person name="Blin K."/>
            <person name="Weber T."/>
        </authorList>
    </citation>
    <scope>NUCLEOTIDE SEQUENCE [LARGE SCALE GENOMIC DNA]</scope>
    <source>
        <strain evidence="3 5">NBC 01769</strain>
    </source>
</reference>
<dbReference type="PIRSF" id="PIRSF021320">
    <property type="entry name" value="DUF984"/>
    <property type="match status" value="1"/>
</dbReference>
<evidence type="ECO:0000259" key="1">
    <source>
        <dbReference type="SMART" id="SM01022"/>
    </source>
</evidence>
<dbReference type="Proteomes" id="UP000318186">
    <property type="component" value="Unassembled WGS sequence"/>
</dbReference>